<comment type="similarity">
    <text evidence="1">Belongs to the metallo-dependent hydrolases superfamily. NagA family.</text>
</comment>
<dbReference type="InterPro" id="IPR032466">
    <property type="entry name" value="Metal_Hydrolase"/>
</dbReference>
<dbReference type="SUPFAM" id="SSF51338">
    <property type="entry name" value="Composite domain of metallo-dependent hydrolases"/>
    <property type="match status" value="1"/>
</dbReference>
<evidence type="ECO:0000256" key="4">
    <source>
        <dbReference type="ARBA" id="ARBA00023277"/>
    </source>
</evidence>
<keyword evidence="8" id="KW-1185">Reference proteome</keyword>
<sequence>MASAASTAVSVPANLSGATRIRMAKKCAVSPSRPTRWFLFPCGTRCRLGPRGRRWAGSAPSRWLDARLCRVSSGHRHDQRLRTRDHAGAVWGRHRGRHQTRRAARWCAVTAAAGGGSSPGDHPESEHRSARTGRPVRTALTGGTLLWADGRLAPGTVVFANGVIQTIAAGEVPAGTDPTDAVRVDIVHDVTGRIVAPGFIDTHVHGGLGANFMAADAAAGTRISRWLAAGGVTACLATTASVEADRLHRTLAGLAALRGRLAGGLGIDLLGIHVEGPFLAPSHHGVHRQEHLRLPSAEAVDALLEAGDGAVQVVTLAPELPDGMDTVARLADAGVHPSLGHSGASFQQAKAAIGRGLDRATHLFNALPPIHHRAPGPVPALLTDPRVRCELIGDGVHVGPEMLRFAVDVAGWERLMLVSDGCDVAGLPPGRQQRWDGTEVEVTETASRTLDGTVAGSITRLGDALRTVVRDGGIALSDALRMASTVPAESLGLADRGRLTPGRMADIVVLDAELRVHTTYVRGEIVFDREEMGTTG</sequence>
<dbReference type="NCBIfam" id="TIGR00221">
    <property type="entry name" value="nagA"/>
    <property type="match status" value="1"/>
</dbReference>
<dbReference type="Gene3D" id="3.20.20.140">
    <property type="entry name" value="Metal-dependent hydrolases"/>
    <property type="match status" value="1"/>
</dbReference>
<name>A0A4R5A576_9ACTN</name>
<reference evidence="7 8" key="1">
    <citation type="submission" date="2019-02" db="EMBL/GenBank/DDBJ databases">
        <title>Draft genome sequences of novel Actinobacteria.</title>
        <authorList>
            <person name="Sahin N."/>
            <person name="Ay H."/>
            <person name="Saygin H."/>
        </authorList>
    </citation>
    <scope>NUCLEOTIDE SEQUENCE [LARGE SCALE GENOMIC DNA]</scope>
    <source>
        <strain evidence="7 8">8K307</strain>
    </source>
</reference>
<dbReference type="Gene3D" id="2.30.40.10">
    <property type="entry name" value="Urease, subunit C, domain 1"/>
    <property type="match status" value="1"/>
</dbReference>
<dbReference type="GO" id="GO:0008448">
    <property type="term" value="F:N-acetylglucosamine-6-phosphate deacetylase activity"/>
    <property type="evidence" value="ECO:0007669"/>
    <property type="project" value="UniProtKB-EC"/>
</dbReference>
<accession>A0A4R5A576</accession>
<dbReference type="Proteomes" id="UP000295217">
    <property type="component" value="Unassembled WGS sequence"/>
</dbReference>
<gene>
    <name evidence="7" type="primary">nagA</name>
    <name evidence="7" type="ORF">E1262_20320</name>
</gene>
<feature type="domain" description="Amidohydrolase-related" evidence="6">
    <location>
        <begin position="194"/>
        <end position="526"/>
    </location>
</feature>
<evidence type="ECO:0000313" key="8">
    <source>
        <dbReference type="Proteomes" id="UP000295217"/>
    </source>
</evidence>
<protein>
    <submittedName>
        <fullName evidence="7">N-acetylglucosamine-6-phosphate deacetylase</fullName>
        <ecNumber evidence="7">3.5.1.25</ecNumber>
    </submittedName>
</protein>
<evidence type="ECO:0000256" key="2">
    <source>
        <dbReference type="ARBA" id="ARBA00022723"/>
    </source>
</evidence>
<dbReference type="InterPro" id="IPR011059">
    <property type="entry name" value="Metal-dep_hydrolase_composite"/>
</dbReference>
<dbReference type="EC" id="3.5.1.25" evidence="7"/>
<dbReference type="EMBL" id="SMLB01000032">
    <property type="protein sequence ID" value="TDD67123.1"/>
    <property type="molecule type" value="Genomic_DNA"/>
</dbReference>
<dbReference type="SUPFAM" id="SSF51556">
    <property type="entry name" value="Metallo-dependent hydrolases"/>
    <property type="match status" value="1"/>
</dbReference>
<keyword evidence="3 7" id="KW-0378">Hydrolase</keyword>
<dbReference type="Pfam" id="PF01979">
    <property type="entry name" value="Amidohydro_1"/>
    <property type="match status" value="1"/>
</dbReference>
<organism evidence="7 8">
    <name type="scientific">Jiangella aurantiaca</name>
    <dbReference type="NCBI Taxonomy" id="2530373"/>
    <lineage>
        <taxon>Bacteria</taxon>
        <taxon>Bacillati</taxon>
        <taxon>Actinomycetota</taxon>
        <taxon>Actinomycetes</taxon>
        <taxon>Jiangellales</taxon>
        <taxon>Jiangellaceae</taxon>
        <taxon>Jiangella</taxon>
    </lineage>
</organism>
<dbReference type="InterPro" id="IPR006680">
    <property type="entry name" value="Amidohydro-rel"/>
</dbReference>
<dbReference type="PANTHER" id="PTHR11113:SF14">
    <property type="entry name" value="N-ACETYLGLUCOSAMINE-6-PHOSPHATE DEACETYLASE"/>
    <property type="match status" value="1"/>
</dbReference>
<feature type="region of interest" description="Disordered" evidence="5">
    <location>
        <begin position="111"/>
        <end position="134"/>
    </location>
</feature>
<evidence type="ECO:0000256" key="1">
    <source>
        <dbReference type="ARBA" id="ARBA00010716"/>
    </source>
</evidence>
<dbReference type="InterPro" id="IPR003764">
    <property type="entry name" value="GlcNAc_6-P_deAcase"/>
</dbReference>
<dbReference type="AlphaFoldDB" id="A0A4R5A576"/>
<comment type="caution">
    <text evidence="7">The sequence shown here is derived from an EMBL/GenBank/DDBJ whole genome shotgun (WGS) entry which is preliminary data.</text>
</comment>
<dbReference type="GO" id="GO:0006046">
    <property type="term" value="P:N-acetylglucosamine catabolic process"/>
    <property type="evidence" value="ECO:0007669"/>
    <property type="project" value="TreeGrafter"/>
</dbReference>
<evidence type="ECO:0000259" key="6">
    <source>
        <dbReference type="Pfam" id="PF01979"/>
    </source>
</evidence>
<keyword evidence="4" id="KW-0119">Carbohydrate metabolism</keyword>
<evidence type="ECO:0000313" key="7">
    <source>
        <dbReference type="EMBL" id="TDD67123.1"/>
    </source>
</evidence>
<dbReference type="GO" id="GO:0046872">
    <property type="term" value="F:metal ion binding"/>
    <property type="evidence" value="ECO:0007669"/>
    <property type="project" value="UniProtKB-KW"/>
</dbReference>
<proteinExistence type="inferred from homology"/>
<dbReference type="CDD" id="cd00854">
    <property type="entry name" value="NagA"/>
    <property type="match status" value="1"/>
</dbReference>
<dbReference type="PANTHER" id="PTHR11113">
    <property type="entry name" value="N-ACETYLGLUCOSAMINE-6-PHOSPHATE DEACETYLASE"/>
    <property type="match status" value="1"/>
</dbReference>
<keyword evidence="2" id="KW-0479">Metal-binding</keyword>
<evidence type="ECO:0000256" key="3">
    <source>
        <dbReference type="ARBA" id="ARBA00022801"/>
    </source>
</evidence>
<dbReference type="OrthoDB" id="9776488at2"/>
<evidence type="ECO:0000256" key="5">
    <source>
        <dbReference type="SAM" id="MobiDB-lite"/>
    </source>
</evidence>